<keyword evidence="1" id="KW-0472">Membrane</keyword>
<gene>
    <name evidence="2" type="ORF">EV384_3144</name>
</gene>
<name>A0A4Q8BAU0_9ACTN</name>
<protein>
    <submittedName>
        <fullName evidence="2">Uncharacterized protein</fullName>
    </submittedName>
</protein>
<keyword evidence="3" id="KW-1185">Reference proteome</keyword>
<organism evidence="2 3">
    <name type="scientific">Micromonospora kangleipakensis</name>
    <dbReference type="NCBI Taxonomy" id="1077942"/>
    <lineage>
        <taxon>Bacteria</taxon>
        <taxon>Bacillati</taxon>
        <taxon>Actinomycetota</taxon>
        <taxon>Actinomycetes</taxon>
        <taxon>Micromonosporales</taxon>
        <taxon>Micromonosporaceae</taxon>
        <taxon>Micromonospora</taxon>
    </lineage>
</organism>
<proteinExistence type="predicted"/>
<evidence type="ECO:0000256" key="1">
    <source>
        <dbReference type="SAM" id="Phobius"/>
    </source>
</evidence>
<dbReference type="Proteomes" id="UP000294114">
    <property type="component" value="Unassembled WGS sequence"/>
</dbReference>
<evidence type="ECO:0000313" key="2">
    <source>
        <dbReference type="EMBL" id="RZU74668.1"/>
    </source>
</evidence>
<comment type="caution">
    <text evidence="2">The sequence shown here is derived from an EMBL/GenBank/DDBJ whole genome shotgun (WGS) entry which is preliminary data.</text>
</comment>
<keyword evidence="1" id="KW-0812">Transmembrane</keyword>
<evidence type="ECO:0000313" key="3">
    <source>
        <dbReference type="Proteomes" id="UP000294114"/>
    </source>
</evidence>
<feature type="transmembrane region" description="Helical" evidence="1">
    <location>
        <begin position="47"/>
        <end position="65"/>
    </location>
</feature>
<reference evidence="2 3" key="1">
    <citation type="submission" date="2019-02" db="EMBL/GenBank/DDBJ databases">
        <title>Sequencing the genomes of 1000 actinobacteria strains.</title>
        <authorList>
            <person name="Klenk H.-P."/>
        </authorList>
    </citation>
    <scope>NUCLEOTIDE SEQUENCE [LARGE SCALE GENOMIC DNA]</scope>
    <source>
        <strain evidence="2 3">DSM 45612</strain>
    </source>
</reference>
<sequence length="77" mass="8205">MPRKTFGMQQGSGFLTSRQRRLAWLGFLLAAVQAPVAAKLVADDSWLFSLCVALMVATVIIADDASRPRPAGAPSSD</sequence>
<accession>A0A4Q8BAU0</accession>
<keyword evidence="1" id="KW-1133">Transmembrane helix</keyword>
<dbReference type="EMBL" id="SHLD01000001">
    <property type="protein sequence ID" value="RZU74668.1"/>
    <property type="molecule type" value="Genomic_DNA"/>
</dbReference>
<dbReference type="AlphaFoldDB" id="A0A4Q8BAU0"/>